<dbReference type="PANTHER" id="PTHR30151">
    <property type="entry name" value="ALKANE SULFONATE ABC TRANSPORTER-RELATED, MEMBRANE SUBUNIT"/>
    <property type="match status" value="1"/>
</dbReference>
<protein>
    <submittedName>
        <fullName evidence="11">NitT/TauT family transport system permease protein</fullName>
    </submittedName>
</protein>
<dbReference type="PROSITE" id="PS50928">
    <property type="entry name" value="ABC_TM1"/>
    <property type="match status" value="1"/>
</dbReference>
<evidence type="ECO:0000313" key="12">
    <source>
        <dbReference type="Proteomes" id="UP000295122"/>
    </source>
</evidence>
<gene>
    <name evidence="11" type="ORF">EV668_3401</name>
</gene>
<evidence type="ECO:0000256" key="3">
    <source>
        <dbReference type="ARBA" id="ARBA00022448"/>
    </source>
</evidence>
<evidence type="ECO:0000256" key="4">
    <source>
        <dbReference type="ARBA" id="ARBA00022475"/>
    </source>
</evidence>
<proteinExistence type="inferred from homology"/>
<name>A0A4R7BY26_9HYPH</name>
<evidence type="ECO:0000256" key="7">
    <source>
        <dbReference type="ARBA" id="ARBA00023136"/>
    </source>
</evidence>
<feature type="domain" description="ABC transmembrane type-1" evidence="10">
    <location>
        <begin position="81"/>
        <end position="261"/>
    </location>
</feature>
<evidence type="ECO:0000256" key="1">
    <source>
        <dbReference type="ARBA" id="ARBA00004651"/>
    </source>
</evidence>
<evidence type="ECO:0000256" key="6">
    <source>
        <dbReference type="ARBA" id="ARBA00022989"/>
    </source>
</evidence>
<dbReference type="EMBL" id="SNZR01000014">
    <property type="protein sequence ID" value="TDR88916.1"/>
    <property type="molecule type" value="Genomic_DNA"/>
</dbReference>
<feature type="transmembrane region" description="Helical" evidence="9">
    <location>
        <begin position="23"/>
        <end position="43"/>
    </location>
</feature>
<evidence type="ECO:0000256" key="5">
    <source>
        <dbReference type="ARBA" id="ARBA00022692"/>
    </source>
</evidence>
<keyword evidence="12" id="KW-1185">Reference proteome</keyword>
<sequence length="276" mass="29591">MSVQATRAAPFEADRASPSKPGAGFQAIAAVLPYLLGFLMLFVAWHIASVYIVQSVLFPAPAAVFAKAGELAASGVLFEQIGASLQRIAIGFVLGSAIGIPIGLLMGTVPFARKMIEPWTEFLRFIPSVAMITIAVIWFGIGENSKIFLIIYATVFIVTLNTASGVATVSKNKLRAAQALGASRFQIFYLVALPATVPFILTGMRLAMANAFTTIVAAEMIAASDGLGVMLWNGRLYMLVDEIFVSLLSLGILGFTFDRLFRWGILRFAGRFSPVA</sequence>
<dbReference type="PANTHER" id="PTHR30151:SF0">
    <property type="entry name" value="ABC TRANSPORTER PERMEASE PROTEIN MJ0413-RELATED"/>
    <property type="match status" value="1"/>
</dbReference>
<feature type="transmembrane region" description="Helical" evidence="9">
    <location>
        <begin position="88"/>
        <end position="110"/>
    </location>
</feature>
<comment type="function">
    <text evidence="8">Probably part of an ABC transporter complex. Probably responsible for the translocation of the substrate across the membrane.</text>
</comment>
<dbReference type="GO" id="GO:0005886">
    <property type="term" value="C:plasma membrane"/>
    <property type="evidence" value="ECO:0007669"/>
    <property type="project" value="UniProtKB-SubCell"/>
</dbReference>
<comment type="subcellular location">
    <subcellularLocation>
        <location evidence="1 9">Cell membrane</location>
        <topology evidence="1 9">Multi-pass membrane protein</topology>
    </subcellularLocation>
</comment>
<feature type="transmembrane region" description="Helical" evidence="9">
    <location>
        <begin position="147"/>
        <end position="167"/>
    </location>
</feature>
<keyword evidence="5 9" id="KW-0812">Transmembrane</keyword>
<dbReference type="RefSeq" id="WP_245513278.1">
    <property type="nucleotide sequence ID" value="NZ_SNZR01000014.1"/>
</dbReference>
<feature type="transmembrane region" description="Helical" evidence="9">
    <location>
        <begin position="50"/>
        <end position="68"/>
    </location>
</feature>
<evidence type="ECO:0000256" key="2">
    <source>
        <dbReference type="ARBA" id="ARBA00009306"/>
    </source>
</evidence>
<dbReference type="Gene3D" id="1.10.3720.10">
    <property type="entry name" value="MetI-like"/>
    <property type="match status" value="1"/>
</dbReference>
<evidence type="ECO:0000256" key="9">
    <source>
        <dbReference type="RuleBase" id="RU363032"/>
    </source>
</evidence>
<evidence type="ECO:0000313" key="11">
    <source>
        <dbReference type="EMBL" id="TDR88916.1"/>
    </source>
</evidence>
<dbReference type="Pfam" id="PF00528">
    <property type="entry name" value="BPD_transp_1"/>
    <property type="match status" value="1"/>
</dbReference>
<organism evidence="11 12">
    <name type="scientific">Enterovirga rhinocerotis</name>
    <dbReference type="NCBI Taxonomy" id="1339210"/>
    <lineage>
        <taxon>Bacteria</taxon>
        <taxon>Pseudomonadati</taxon>
        <taxon>Pseudomonadota</taxon>
        <taxon>Alphaproteobacteria</taxon>
        <taxon>Hyphomicrobiales</taxon>
        <taxon>Methylobacteriaceae</taxon>
        <taxon>Enterovirga</taxon>
    </lineage>
</organism>
<dbReference type="InterPro" id="IPR035906">
    <property type="entry name" value="MetI-like_sf"/>
</dbReference>
<reference evidence="11 12" key="1">
    <citation type="submission" date="2019-03" db="EMBL/GenBank/DDBJ databases">
        <title>Genomic Encyclopedia of Type Strains, Phase IV (KMG-IV): sequencing the most valuable type-strain genomes for metagenomic binning, comparative biology and taxonomic classification.</title>
        <authorList>
            <person name="Goeker M."/>
        </authorList>
    </citation>
    <scope>NUCLEOTIDE SEQUENCE [LARGE SCALE GENOMIC DNA]</scope>
    <source>
        <strain evidence="11 12">DSM 25903</strain>
    </source>
</reference>
<keyword evidence="6 9" id="KW-1133">Transmembrane helix</keyword>
<dbReference type="InterPro" id="IPR000515">
    <property type="entry name" value="MetI-like"/>
</dbReference>
<dbReference type="Proteomes" id="UP000295122">
    <property type="component" value="Unassembled WGS sequence"/>
</dbReference>
<feature type="transmembrane region" description="Helical" evidence="9">
    <location>
        <begin position="187"/>
        <end position="216"/>
    </location>
</feature>
<dbReference type="FunFam" id="1.10.3720.10:FF:000003">
    <property type="entry name" value="Aliphatic sulfonate ABC transporter permease"/>
    <property type="match status" value="1"/>
</dbReference>
<dbReference type="AlphaFoldDB" id="A0A4R7BY26"/>
<keyword evidence="3 9" id="KW-0813">Transport</keyword>
<keyword evidence="4" id="KW-1003">Cell membrane</keyword>
<evidence type="ECO:0000259" key="10">
    <source>
        <dbReference type="PROSITE" id="PS50928"/>
    </source>
</evidence>
<dbReference type="GO" id="GO:0042918">
    <property type="term" value="P:alkanesulfonate transmembrane transport"/>
    <property type="evidence" value="ECO:0007669"/>
    <property type="project" value="UniProtKB-ARBA"/>
</dbReference>
<comment type="caution">
    <text evidence="11">The sequence shown here is derived from an EMBL/GenBank/DDBJ whole genome shotgun (WGS) entry which is preliminary data.</text>
</comment>
<comment type="similarity">
    <text evidence="2 9">Belongs to the binding-protein-dependent transport system permease family.</text>
</comment>
<dbReference type="SUPFAM" id="SSF161098">
    <property type="entry name" value="MetI-like"/>
    <property type="match status" value="1"/>
</dbReference>
<keyword evidence="7 9" id="KW-0472">Membrane</keyword>
<feature type="transmembrane region" description="Helical" evidence="9">
    <location>
        <begin position="122"/>
        <end position="141"/>
    </location>
</feature>
<feature type="transmembrane region" description="Helical" evidence="9">
    <location>
        <begin position="236"/>
        <end position="257"/>
    </location>
</feature>
<dbReference type="CDD" id="cd06261">
    <property type="entry name" value="TM_PBP2"/>
    <property type="match status" value="1"/>
</dbReference>
<accession>A0A4R7BY26</accession>
<evidence type="ECO:0000256" key="8">
    <source>
        <dbReference type="ARBA" id="ARBA00056719"/>
    </source>
</evidence>